<keyword evidence="2" id="KW-1185">Reference proteome</keyword>
<protein>
    <submittedName>
        <fullName evidence="1">Uncharacterized protein</fullName>
    </submittedName>
</protein>
<evidence type="ECO:0000313" key="2">
    <source>
        <dbReference type="Proteomes" id="UP000499080"/>
    </source>
</evidence>
<reference evidence="1 2" key="1">
    <citation type="journal article" date="2019" name="Sci. Rep.">
        <title>Orb-weaving spider Araneus ventricosus genome elucidates the spidroin gene catalogue.</title>
        <authorList>
            <person name="Kono N."/>
            <person name="Nakamura H."/>
            <person name="Ohtoshi R."/>
            <person name="Moran D.A.P."/>
            <person name="Shinohara A."/>
            <person name="Yoshida Y."/>
            <person name="Fujiwara M."/>
            <person name="Mori M."/>
            <person name="Tomita M."/>
            <person name="Arakawa K."/>
        </authorList>
    </citation>
    <scope>NUCLEOTIDE SEQUENCE [LARGE SCALE GENOMIC DNA]</scope>
</reference>
<proteinExistence type="predicted"/>
<accession>A0A4Y2VTX7</accession>
<sequence>WAYSFEVTLRCIGSDLIIVNYEQIELRSHLSQVPNLVYTLDLE</sequence>
<dbReference type="Proteomes" id="UP000499080">
    <property type="component" value="Unassembled WGS sequence"/>
</dbReference>
<comment type="caution">
    <text evidence="1">The sequence shown here is derived from an EMBL/GenBank/DDBJ whole genome shotgun (WGS) entry which is preliminary data.</text>
</comment>
<feature type="non-terminal residue" evidence="1">
    <location>
        <position position="1"/>
    </location>
</feature>
<gene>
    <name evidence="1" type="ORF">AVEN_54180_1</name>
</gene>
<organism evidence="1 2">
    <name type="scientific">Araneus ventricosus</name>
    <name type="common">Orbweaver spider</name>
    <name type="synonym">Epeira ventricosa</name>
    <dbReference type="NCBI Taxonomy" id="182803"/>
    <lineage>
        <taxon>Eukaryota</taxon>
        <taxon>Metazoa</taxon>
        <taxon>Ecdysozoa</taxon>
        <taxon>Arthropoda</taxon>
        <taxon>Chelicerata</taxon>
        <taxon>Arachnida</taxon>
        <taxon>Araneae</taxon>
        <taxon>Araneomorphae</taxon>
        <taxon>Entelegynae</taxon>
        <taxon>Araneoidea</taxon>
        <taxon>Araneidae</taxon>
        <taxon>Araneus</taxon>
    </lineage>
</organism>
<dbReference type="AlphaFoldDB" id="A0A4Y2VTX7"/>
<name>A0A4Y2VTX7_ARAVE</name>
<dbReference type="EMBL" id="BGPR01050728">
    <property type="protein sequence ID" value="GBO27684.1"/>
    <property type="molecule type" value="Genomic_DNA"/>
</dbReference>
<evidence type="ECO:0000313" key="1">
    <source>
        <dbReference type="EMBL" id="GBO27684.1"/>
    </source>
</evidence>